<dbReference type="InterPro" id="IPR019265">
    <property type="entry name" value="RTRAF"/>
</dbReference>
<accession>A0A2J7ZM15</accession>
<proteinExistence type="predicted"/>
<dbReference type="OrthoDB" id="514167at2759"/>
<gene>
    <name evidence="1" type="ORF">TSOC_012825</name>
</gene>
<dbReference type="AlphaFoldDB" id="A0A2J7ZM15"/>
<evidence type="ECO:0000313" key="1">
    <source>
        <dbReference type="EMBL" id="PNH01301.1"/>
    </source>
</evidence>
<dbReference type="PANTHER" id="PTHR15924">
    <property type="entry name" value="CLE"/>
    <property type="match status" value="1"/>
</dbReference>
<comment type="caution">
    <text evidence="1">The sequence shown here is derived from an EMBL/GenBank/DDBJ whole genome shotgun (WGS) entry which is preliminary data.</text>
</comment>
<sequence>AAAERLAVEVGPALASGAWSGPQRPAEALRAAVPLGFQLEGSPALCTAVAALRLLYARDLRTLQSQIDHALVEMQEYTANPKTDSSLGKVGR</sequence>
<dbReference type="EMBL" id="PGGS01000948">
    <property type="protein sequence ID" value="PNH01301.1"/>
    <property type="molecule type" value="Genomic_DNA"/>
</dbReference>
<name>A0A2J7ZM15_9CHLO</name>
<feature type="non-terminal residue" evidence="1">
    <location>
        <position position="1"/>
    </location>
</feature>
<organism evidence="1 2">
    <name type="scientific">Tetrabaena socialis</name>
    <dbReference type="NCBI Taxonomy" id="47790"/>
    <lineage>
        <taxon>Eukaryota</taxon>
        <taxon>Viridiplantae</taxon>
        <taxon>Chlorophyta</taxon>
        <taxon>core chlorophytes</taxon>
        <taxon>Chlorophyceae</taxon>
        <taxon>CS clade</taxon>
        <taxon>Chlamydomonadales</taxon>
        <taxon>Tetrabaenaceae</taxon>
        <taxon>Tetrabaena</taxon>
    </lineage>
</organism>
<dbReference type="Pfam" id="PF10036">
    <property type="entry name" value="RLL"/>
    <property type="match status" value="1"/>
</dbReference>
<dbReference type="Proteomes" id="UP000236333">
    <property type="component" value="Unassembled WGS sequence"/>
</dbReference>
<evidence type="ECO:0000313" key="2">
    <source>
        <dbReference type="Proteomes" id="UP000236333"/>
    </source>
</evidence>
<reference evidence="1 2" key="1">
    <citation type="journal article" date="2017" name="Mol. Biol. Evol.">
        <title>The 4-celled Tetrabaena socialis nuclear genome reveals the essential components for genetic control of cell number at the origin of multicellularity in the volvocine lineage.</title>
        <authorList>
            <person name="Featherston J."/>
            <person name="Arakaki Y."/>
            <person name="Hanschen E.R."/>
            <person name="Ferris P.J."/>
            <person name="Michod R.E."/>
            <person name="Olson B.J.S.C."/>
            <person name="Nozaki H."/>
            <person name="Durand P.M."/>
        </authorList>
    </citation>
    <scope>NUCLEOTIDE SEQUENCE [LARGE SCALE GENOMIC DNA]</scope>
    <source>
        <strain evidence="1 2">NIES-571</strain>
    </source>
</reference>
<protein>
    <submittedName>
        <fullName evidence="1">Uncharacterized protein</fullName>
    </submittedName>
</protein>
<keyword evidence="2" id="KW-1185">Reference proteome</keyword>